<dbReference type="Proteomes" id="UP000017548">
    <property type="component" value="Unassembled WGS sequence"/>
</dbReference>
<evidence type="ECO:0000313" key="2">
    <source>
        <dbReference type="Proteomes" id="UP000017548"/>
    </source>
</evidence>
<dbReference type="RefSeq" id="WP_023268974.1">
    <property type="nucleotide sequence ID" value="NZ_AXZL01000076.1"/>
</dbReference>
<proteinExistence type="predicted"/>
<reference evidence="1 2" key="1">
    <citation type="journal article" date="2013" name="Genome Announc.">
        <title>Draft Genome Sequence of Shewanella decolorationis S12, a Dye-Degrading Bacterium Isolated from a Wastewater Treatment Plant.</title>
        <authorList>
            <person name="Xu M."/>
            <person name="Fang Y."/>
            <person name="Liu J."/>
            <person name="Chen X."/>
            <person name="Sun G."/>
            <person name="Guo J."/>
            <person name="Hua Z."/>
            <person name="Tu Q."/>
            <person name="Wu L."/>
            <person name="Zhou J."/>
            <person name="Liu X."/>
        </authorList>
    </citation>
    <scope>NUCLEOTIDE SEQUENCE [LARGE SCALE GENOMIC DNA]</scope>
    <source>
        <strain evidence="1 2">S12</strain>
    </source>
</reference>
<protein>
    <submittedName>
        <fullName evidence="1">Uncharacterized protein</fullName>
    </submittedName>
</protein>
<evidence type="ECO:0000313" key="1">
    <source>
        <dbReference type="EMBL" id="ESE39927.1"/>
    </source>
</evidence>
<comment type="caution">
    <text evidence="1">The sequence shown here is derived from an EMBL/GenBank/DDBJ whole genome shotgun (WGS) entry which is preliminary data.</text>
</comment>
<organism evidence="1 2">
    <name type="scientific">Shewanella decolorationis S12</name>
    <dbReference type="NCBI Taxonomy" id="1353536"/>
    <lineage>
        <taxon>Bacteria</taxon>
        <taxon>Pseudomonadati</taxon>
        <taxon>Pseudomonadota</taxon>
        <taxon>Gammaproteobacteria</taxon>
        <taxon>Alteromonadales</taxon>
        <taxon>Shewanellaceae</taxon>
        <taxon>Shewanella</taxon>
    </lineage>
</organism>
<sequence length="127" mass="14237">MTTVRLLVDGEVDVFLLVAEPRGMRRSYEKEIDAPYEFDSVPPECIRTLSHILDGFMLCGHISHEGGDAVICSIPKMIGLLRSMGYEVTPDENYDAMVEDAAIPLTDAQLRAMKADMQKEREQGIVY</sequence>
<dbReference type="EMBL" id="AXZL01000076">
    <property type="protein sequence ID" value="ESE39927.1"/>
    <property type="molecule type" value="Genomic_DNA"/>
</dbReference>
<name>A0ABP2Z132_9GAMM</name>
<gene>
    <name evidence="1" type="ORF">SHD_4136</name>
</gene>
<keyword evidence="2" id="KW-1185">Reference proteome</keyword>
<accession>A0ABP2Z132</accession>